<keyword evidence="2" id="KW-0489">Methyltransferase</keyword>
<keyword evidence="3" id="KW-1185">Reference proteome</keyword>
<evidence type="ECO:0000313" key="2">
    <source>
        <dbReference type="EMBL" id="MTD94685.1"/>
    </source>
</evidence>
<keyword evidence="2" id="KW-0808">Transferase</keyword>
<dbReference type="Pfam" id="PF08241">
    <property type="entry name" value="Methyltransf_11"/>
    <property type="match status" value="1"/>
</dbReference>
<organism evidence="2 3">
    <name type="scientific">Hyphomicrobium album</name>
    <dbReference type="NCBI Taxonomy" id="2665159"/>
    <lineage>
        <taxon>Bacteria</taxon>
        <taxon>Pseudomonadati</taxon>
        <taxon>Pseudomonadota</taxon>
        <taxon>Alphaproteobacteria</taxon>
        <taxon>Hyphomicrobiales</taxon>
        <taxon>Hyphomicrobiaceae</taxon>
        <taxon>Hyphomicrobium</taxon>
    </lineage>
</organism>
<evidence type="ECO:0000259" key="1">
    <source>
        <dbReference type="Pfam" id="PF08241"/>
    </source>
</evidence>
<dbReference type="Gene3D" id="3.40.50.150">
    <property type="entry name" value="Vaccinia Virus protein VP39"/>
    <property type="match status" value="1"/>
</dbReference>
<reference evidence="2 3" key="1">
    <citation type="submission" date="2019-11" db="EMBL/GenBank/DDBJ databases">
        <title>Identification of a novel strain.</title>
        <authorList>
            <person name="Xu Q."/>
            <person name="Wang G."/>
        </authorList>
    </citation>
    <scope>NUCLEOTIDE SEQUENCE [LARGE SCALE GENOMIC DNA]</scope>
    <source>
        <strain evidence="3">xq</strain>
    </source>
</reference>
<sequence length="290" mass="32372">MVVKPSRTTHQAERIPNVSKLYASSIHKAGIRPGDTVLVVCGGPYDRAVLLNAGIDNAVISNVDFHDDVTDYKPFEWQRQDAEALTLADACFDWCVVHAGLHHCASPHRALCEMMRVARKGVVVIESRDSALLRFTARLGLAATYELEPAALSDGRYGGYRNTHIPNYVFRWTEREVEKTVRAYAPHEKPVIEYSYGYAIPLQRLSMSKRPFLRLLGQIAALATGFAEVVFPRQGNLFSFVIRRGGELQPWLRTAADGPQVDMDFILRIYDPAKYSRPPAKVGGDPTQGD</sequence>
<feature type="domain" description="Methyltransferase type 11" evidence="1">
    <location>
        <begin position="74"/>
        <end position="124"/>
    </location>
</feature>
<accession>A0A6I3KGC4</accession>
<evidence type="ECO:0000313" key="3">
    <source>
        <dbReference type="Proteomes" id="UP000440694"/>
    </source>
</evidence>
<dbReference type="GO" id="GO:0008757">
    <property type="term" value="F:S-adenosylmethionine-dependent methyltransferase activity"/>
    <property type="evidence" value="ECO:0007669"/>
    <property type="project" value="InterPro"/>
</dbReference>
<protein>
    <submittedName>
        <fullName evidence="2">Methyltransferase domain-containing protein</fullName>
    </submittedName>
</protein>
<gene>
    <name evidence="2" type="ORF">GIW81_10115</name>
</gene>
<proteinExistence type="predicted"/>
<dbReference type="EMBL" id="WMBQ01000001">
    <property type="protein sequence ID" value="MTD94685.1"/>
    <property type="molecule type" value="Genomic_DNA"/>
</dbReference>
<dbReference type="InterPro" id="IPR013216">
    <property type="entry name" value="Methyltransf_11"/>
</dbReference>
<comment type="caution">
    <text evidence="2">The sequence shown here is derived from an EMBL/GenBank/DDBJ whole genome shotgun (WGS) entry which is preliminary data.</text>
</comment>
<dbReference type="GO" id="GO:0032259">
    <property type="term" value="P:methylation"/>
    <property type="evidence" value="ECO:0007669"/>
    <property type="project" value="UniProtKB-KW"/>
</dbReference>
<dbReference type="SUPFAM" id="SSF53335">
    <property type="entry name" value="S-adenosyl-L-methionine-dependent methyltransferases"/>
    <property type="match status" value="1"/>
</dbReference>
<dbReference type="AlphaFoldDB" id="A0A6I3KGC4"/>
<name>A0A6I3KGC4_9HYPH</name>
<dbReference type="InterPro" id="IPR029063">
    <property type="entry name" value="SAM-dependent_MTases_sf"/>
</dbReference>
<dbReference type="Proteomes" id="UP000440694">
    <property type="component" value="Unassembled WGS sequence"/>
</dbReference>